<dbReference type="EMBL" id="HBKN01015803">
    <property type="protein sequence ID" value="CAE2293652.1"/>
    <property type="molecule type" value="Transcribed_RNA"/>
</dbReference>
<evidence type="ECO:0000313" key="1">
    <source>
        <dbReference type="EMBL" id="CAE2293652.1"/>
    </source>
</evidence>
<protein>
    <submittedName>
        <fullName evidence="1">Uncharacterized protein</fullName>
    </submittedName>
</protein>
<accession>A0A7S4NLD9</accession>
<proteinExistence type="predicted"/>
<reference evidence="1" key="1">
    <citation type="submission" date="2021-01" db="EMBL/GenBank/DDBJ databases">
        <authorList>
            <person name="Corre E."/>
            <person name="Pelletier E."/>
            <person name="Niang G."/>
            <person name="Scheremetjew M."/>
            <person name="Finn R."/>
            <person name="Kale V."/>
            <person name="Holt S."/>
            <person name="Cochrane G."/>
            <person name="Meng A."/>
            <person name="Brown T."/>
            <person name="Cohen L."/>
        </authorList>
    </citation>
    <scope>NUCLEOTIDE SEQUENCE</scope>
    <source>
        <strain evidence="1">CCMP 2712</strain>
    </source>
</reference>
<gene>
    <name evidence="1" type="ORF">GTHE00462_LOCUS12326</name>
</gene>
<dbReference type="AlphaFoldDB" id="A0A7S4NLD9"/>
<name>A0A7S4NLD9_GUITH</name>
<organism evidence="1">
    <name type="scientific">Guillardia theta</name>
    <name type="common">Cryptophyte</name>
    <name type="synonym">Cryptomonas phi</name>
    <dbReference type="NCBI Taxonomy" id="55529"/>
    <lineage>
        <taxon>Eukaryota</taxon>
        <taxon>Cryptophyceae</taxon>
        <taxon>Pyrenomonadales</taxon>
        <taxon>Geminigeraceae</taxon>
        <taxon>Guillardia</taxon>
    </lineage>
</organism>
<sequence length="121" mass="13650">MTQRKYWPARTSKTIVEAKKVDVNRPVYPSSPRPQEGARQWQSNYSNLGNWGADTFRKWIPAKVGKEKMEGNKSGGVEIVLPPPSAASQPLPSLTVSRRIDRKLLVEPIKSSSYIGPQKMW</sequence>